<dbReference type="EMBL" id="FPBD01000003">
    <property type="protein sequence ID" value="SFT82861.1"/>
    <property type="molecule type" value="Genomic_DNA"/>
</dbReference>
<proteinExistence type="predicted"/>
<evidence type="ECO:0000313" key="1">
    <source>
        <dbReference type="EMBL" id="SFT82861.1"/>
    </source>
</evidence>
<dbReference type="Proteomes" id="UP000183371">
    <property type="component" value="Unassembled WGS sequence"/>
</dbReference>
<protein>
    <submittedName>
        <fullName evidence="1">Uncharacterized protein</fullName>
    </submittedName>
</protein>
<gene>
    <name evidence="1" type="ORF">SAMN05444141_103700</name>
</gene>
<accession>A0A1I7B6S5</accession>
<keyword evidence="2" id="KW-1185">Reference proteome</keyword>
<name>A0A1I7B6S5_9HYPH</name>
<reference evidence="2" key="1">
    <citation type="submission" date="2016-10" db="EMBL/GenBank/DDBJ databases">
        <authorList>
            <person name="Varghese N."/>
            <person name="Submissions S."/>
        </authorList>
    </citation>
    <scope>NUCLEOTIDE SEQUENCE [LARGE SCALE GENOMIC DNA]</scope>
    <source>
        <strain evidence="2">DSM 17465</strain>
    </source>
</reference>
<organism evidence="1 2">
    <name type="scientific">Pseudovibrio denitrificans</name>
    <dbReference type="NCBI Taxonomy" id="258256"/>
    <lineage>
        <taxon>Bacteria</taxon>
        <taxon>Pseudomonadati</taxon>
        <taxon>Pseudomonadota</taxon>
        <taxon>Alphaproteobacteria</taxon>
        <taxon>Hyphomicrobiales</taxon>
        <taxon>Stappiaceae</taxon>
        <taxon>Pseudovibrio</taxon>
    </lineage>
</organism>
<evidence type="ECO:0000313" key="2">
    <source>
        <dbReference type="Proteomes" id="UP000183371"/>
    </source>
</evidence>
<sequence length="44" mass="4933">MECPLYVKTIDSLSPYGVSALDFALTLKLLACRNSISNRRYHDG</sequence>
<dbReference type="AlphaFoldDB" id="A0A1I7B6S5"/>